<keyword evidence="4" id="KW-1185">Reference proteome</keyword>
<dbReference type="PRINTS" id="PR00625">
    <property type="entry name" value="JDOMAIN"/>
</dbReference>
<keyword evidence="1" id="KW-0143">Chaperone</keyword>
<dbReference type="InterPro" id="IPR001623">
    <property type="entry name" value="DnaJ_domain"/>
</dbReference>
<dbReference type="Gene3D" id="1.10.287.110">
    <property type="entry name" value="DnaJ domain"/>
    <property type="match status" value="1"/>
</dbReference>
<dbReference type="SUPFAM" id="SSF46565">
    <property type="entry name" value="Chaperone J-domain"/>
    <property type="match status" value="1"/>
</dbReference>
<dbReference type="CDD" id="cd06257">
    <property type="entry name" value="DnaJ"/>
    <property type="match status" value="1"/>
</dbReference>
<evidence type="ECO:0000256" key="1">
    <source>
        <dbReference type="ARBA" id="ARBA00023186"/>
    </source>
</evidence>
<dbReference type="SMART" id="SM00271">
    <property type="entry name" value="DnaJ"/>
    <property type="match status" value="1"/>
</dbReference>
<dbReference type="EMBL" id="JAXIVU010000014">
    <property type="protein sequence ID" value="MDY7219910.1"/>
    <property type="molecule type" value="Genomic_DNA"/>
</dbReference>
<protein>
    <submittedName>
        <fullName evidence="3">Molecular chaperone DjlA</fullName>
    </submittedName>
</protein>
<dbReference type="Gene3D" id="1.10.3680.10">
    <property type="entry name" value="TerB-like"/>
    <property type="match status" value="1"/>
</dbReference>
<feature type="domain" description="J" evidence="2">
    <location>
        <begin position="192"/>
        <end position="256"/>
    </location>
</feature>
<comment type="caution">
    <text evidence="3">The sequence shown here is derived from an EMBL/GenBank/DDBJ whole genome shotgun (WGS) entry which is preliminary data.</text>
</comment>
<name>A0ABU5GT82_9GAMM</name>
<sequence length="264" mass="29657">MRIFVTLLASLFGFLVAHIPGALLGLLVGSIIDHRLSLKSWQDLRDRLPVFAQPHISAQQVLFMLLGHLAKSTGRVTAEHIQAARFEMQRLLLTDAAQKVAIAAFARGKACRLHELRGSLKLHYSTAEQTEKLLMAGWRMALAEGMPTAKQRRILHQCAQWLACPEDRFCRIEAQALRGRLRPLRQRDELQAALELLGVSRADTWPQVKKAYRRQISAFHPDKLMGAGATLAQLDAATEKTRALHQAYEVARKHWAKSSVSNHI</sequence>
<organism evidence="3 4">
    <name type="scientific">Denitrificimonas halotolerans</name>
    <dbReference type="NCBI Taxonomy" id="3098930"/>
    <lineage>
        <taxon>Bacteria</taxon>
        <taxon>Pseudomonadati</taxon>
        <taxon>Pseudomonadota</taxon>
        <taxon>Gammaproteobacteria</taxon>
        <taxon>Pseudomonadales</taxon>
        <taxon>Pseudomonadaceae</taxon>
        <taxon>Denitrificimonas</taxon>
    </lineage>
</organism>
<evidence type="ECO:0000313" key="4">
    <source>
        <dbReference type="Proteomes" id="UP001294570"/>
    </source>
</evidence>
<gene>
    <name evidence="3" type="ORF">TOI97_10085</name>
</gene>
<proteinExistence type="predicted"/>
<dbReference type="PROSITE" id="PS50076">
    <property type="entry name" value="DNAJ_2"/>
    <property type="match status" value="1"/>
</dbReference>
<accession>A0ABU5GT82</accession>
<evidence type="ECO:0000313" key="3">
    <source>
        <dbReference type="EMBL" id="MDY7219910.1"/>
    </source>
</evidence>
<dbReference type="InterPro" id="IPR036869">
    <property type="entry name" value="J_dom_sf"/>
</dbReference>
<evidence type="ECO:0000259" key="2">
    <source>
        <dbReference type="PROSITE" id="PS50076"/>
    </source>
</evidence>
<dbReference type="Proteomes" id="UP001294570">
    <property type="component" value="Unassembled WGS sequence"/>
</dbReference>
<dbReference type="SUPFAM" id="SSF158682">
    <property type="entry name" value="TerB-like"/>
    <property type="match status" value="1"/>
</dbReference>
<dbReference type="RefSeq" id="WP_321553996.1">
    <property type="nucleotide sequence ID" value="NZ_JAXIVU010000014.1"/>
</dbReference>
<reference evidence="3 4" key="1">
    <citation type="submission" date="2023-12" db="EMBL/GenBank/DDBJ databases">
        <title>Denitrificimonas halotolerans sp. nov.,a novel species isolated from landfill leachate.</title>
        <authorList>
            <person name="Wang S."/>
        </authorList>
    </citation>
    <scope>NUCLEOTIDE SEQUENCE [LARGE SCALE GENOMIC DNA]</scope>
    <source>
        <strain evidence="3 4">JX-1</strain>
    </source>
</reference>
<dbReference type="InterPro" id="IPR029024">
    <property type="entry name" value="TerB-like"/>
</dbReference>